<reference evidence="2 3" key="1">
    <citation type="submission" date="2024-10" db="EMBL/GenBank/DDBJ databases">
        <title>Updated reference genomes for cyclostephanoid diatoms.</title>
        <authorList>
            <person name="Roberts W.R."/>
            <person name="Alverson A.J."/>
        </authorList>
    </citation>
    <scope>NUCLEOTIDE SEQUENCE [LARGE SCALE GENOMIC DNA]</scope>
    <source>
        <strain evidence="2 3">AJA010-31</strain>
    </source>
</reference>
<keyword evidence="3" id="KW-1185">Reference proteome</keyword>
<feature type="region of interest" description="Disordered" evidence="1">
    <location>
        <begin position="142"/>
        <end position="191"/>
    </location>
</feature>
<dbReference type="AlphaFoldDB" id="A0ABD3N1Y1"/>
<evidence type="ECO:0000313" key="3">
    <source>
        <dbReference type="Proteomes" id="UP001530400"/>
    </source>
</evidence>
<dbReference type="Proteomes" id="UP001530400">
    <property type="component" value="Unassembled WGS sequence"/>
</dbReference>
<comment type="caution">
    <text evidence="2">The sequence shown here is derived from an EMBL/GenBank/DDBJ whole genome shotgun (WGS) entry which is preliminary data.</text>
</comment>
<gene>
    <name evidence="2" type="ORF">ACHAWO_007726</name>
</gene>
<name>A0ABD3N1Y1_9STRA</name>
<evidence type="ECO:0000313" key="2">
    <source>
        <dbReference type="EMBL" id="KAL3770135.1"/>
    </source>
</evidence>
<accession>A0ABD3N1Y1</accession>
<proteinExistence type="predicted"/>
<evidence type="ECO:0000256" key="1">
    <source>
        <dbReference type="SAM" id="MobiDB-lite"/>
    </source>
</evidence>
<feature type="compositionally biased region" description="Basic and acidic residues" evidence="1">
    <location>
        <begin position="142"/>
        <end position="164"/>
    </location>
</feature>
<sequence length="191" mass="22076">MKYNLFNIDRQRNNFESMKAVVDKDLMNDVYARDGDTDTFWFVGKVARVSDVPLEKAIARQWPMIEEHSARLRHMELYPKWGSLQLWVAPIDSEMDVAYNRPHVQFIQMFREVDGADKVRNVEIGFAGELYENGEEGFRTVRTEDGKPAKPELQSEEKRKPTKEEVDEIMEQLQSQAPSDAGDDWGDGNSS</sequence>
<dbReference type="EMBL" id="JALLPJ020001317">
    <property type="protein sequence ID" value="KAL3770135.1"/>
    <property type="molecule type" value="Genomic_DNA"/>
</dbReference>
<organism evidence="2 3">
    <name type="scientific">Cyclotella atomus</name>
    <dbReference type="NCBI Taxonomy" id="382360"/>
    <lineage>
        <taxon>Eukaryota</taxon>
        <taxon>Sar</taxon>
        <taxon>Stramenopiles</taxon>
        <taxon>Ochrophyta</taxon>
        <taxon>Bacillariophyta</taxon>
        <taxon>Coscinodiscophyceae</taxon>
        <taxon>Thalassiosirophycidae</taxon>
        <taxon>Stephanodiscales</taxon>
        <taxon>Stephanodiscaceae</taxon>
        <taxon>Cyclotella</taxon>
    </lineage>
</organism>
<protein>
    <submittedName>
        <fullName evidence="2">Uncharacterized protein</fullName>
    </submittedName>
</protein>
<feature type="compositionally biased region" description="Acidic residues" evidence="1">
    <location>
        <begin position="181"/>
        <end position="191"/>
    </location>
</feature>